<dbReference type="SUPFAM" id="SSF46767">
    <property type="entry name" value="Methylated DNA-protein cysteine methyltransferase, C-terminal domain"/>
    <property type="match status" value="1"/>
</dbReference>
<dbReference type="eggNOG" id="arCOG05631">
    <property type="taxonomic scope" value="Archaea"/>
</dbReference>
<dbReference type="Proteomes" id="UP000005867">
    <property type="component" value="Chromosome"/>
</dbReference>
<gene>
    <name evidence="1" type="ORF">P186_1828</name>
</gene>
<dbReference type="InterPro" id="IPR036217">
    <property type="entry name" value="MethylDNA_cys_MeTrfase_DNAb"/>
</dbReference>
<evidence type="ECO:0000313" key="2">
    <source>
        <dbReference type="Proteomes" id="UP000005867"/>
    </source>
</evidence>
<dbReference type="EMBL" id="CP003098">
    <property type="protein sequence ID" value="AET33235.1"/>
    <property type="molecule type" value="Genomic_DNA"/>
</dbReference>
<reference evidence="1 2" key="1">
    <citation type="journal article" date="2012" name="J. Bacteriol.">
        <title>Complete genome sequence of strain 1860, a crenarchaeon of the genus pyrobaculum able to grow with various electron acceptors.</title>
        <authorList>
            <person name="Mardanov A.V."/>
            <person name="Gumerov V.M."/>
            <person name="Slobodkina G.B."/>
            <person name="Beletsky A.V."/>
            <person name="Bonch-Osmolovskaya E.A."/>
            <person name="Ravin N.V."/>
            <person name="Skryabin K.G."/>
        </authorList>
    </citation>
    <scope>NUCLEOTIDE SEQUENCE [LARGE SCALE GENOMIC DNA]</scope>
    <source>
        <strain evidence="1 2">1860</strain>
    </source>
</reference>
<keyword evidence="2" id="KW-1185">Reference proteome</keyword>
<name>G7VH64_9CREN</name>
<accession>G7VH64</accession>
<evidence type="ECO:0000313" key="1">
    <source>
        <dbReference type="EMBL" id="AET33235.1"/>
    </source>
</evidence>
<proteinExistence type="predicted"/>
<dbReference type="HOGENOM" id="CLU_1567220_0_0_2"/>
<dbReference type="BioCyc" id="PSP1104324:GJSN-1791-MONOMER"/>
<organism evidence="1 2">
    <name type="scientific">Pyrobaculum ferrireducens</name>
    <dbReference type="NCBI Taxonomy" id="1104324"/>
    <lineage>
        <taxon>Archaea</taxon>
        <taxon>Thermoproteota</taxon>
        <taxon>Thermoprotei</taxon>
        <taxon>Thermoproteales</taxon>
        <taxon>Thermoproteaceae</taxon>
        <taxon>Pyrobaculum</taxon>
    </lineage>
</organism>
<dbReference type="KEGG" id="pyr:P186_1828"/>
<protein>
    <submittedName>
        <fullName evidence="1">Uncharacterized protein</fullName>
    </submittedName>
</protein>
<dbReference type="STRING" id="1104324.P186_1828"/>
<dbReference type="AlphaFoldDB" id="G7VH64"/>
<sequence length="177" mass="19960">MWQGVEAVELEYRSVLATLYWKILSDLDDVAVVYEVSPSCTALASSLLTLLIDKGAKARAVRRSDLNHPLDHVFVAMGPYREGLGEEVLEVLRLVRRVAVVHTPAYYAAEEMAGFPEAIRRVEVRYAARELPDVVTYYRVVARNGALEKAVIGEERITGVKMEVIRRYEAEKMALSY</sequence>